<accession>A0A1L7X7S6</accession>
<dbReference type="Proteomes" id="UP000184330">
    <property type="component" value="Unassembled WGS sequence"/>
</dbReference>
<evidence type="ECO:0000313" key="3">
    <source>
        <dbReference type="Proteomes" id="UP000184330"/>
    </source>
</evidence>
<proteinExistence type="predicted"/>
<name>A0A1L7X7S6_9HELO</name>
<keyword evidence="1" id="KW-0732">Signal</keyword>
<gene>
    <name evidence="2" type="ORF">PAC_10968</name>
</gene>
<sequence length="221" mass="24258">MMPQQYLTIVAFLVSFVTCFPHSRSSHRSNTLANTPEDPEYIVAVARTITIGNFISTISGFTVGNPGDLCAFIYIKLEYANFVRASTPTVTKPWNSECPIPSKFVINNFVSVSGRGGDVSFTITYGNDTYTCPVSGTEIFANRYYDVNCDNGSRVKVQTDGSSWISISEQFPCAALPFNYTSFGDSLFCDIDDAGVLTCLQLDPNIQIPVLHYEIGSQITS</sequence>
<dbReference type="AlphaFoldDB" id="A0A1L7X7S6"/>
<protein>
    <recommendedName>
        <fullName evidence="4">AA1-like domain-containing protein</fullName>
    </recommendedName>
</protein>
<evidence type="ECO:0000313" key="2">
    <source>
        <dbReference type="EMBL" id="CZR61072.1"/>
    </source>
</evidence>
<feature type="chain" id="PRO_5012499126" description="AA1-like domain-containing protein" evidence="1">
    <location>
        <begin position="20"/>
        <end position="221"/>
    </location>
</feature>
<evidence type="ECO:0008006" key="4">
    <source>
        <dbReference type="Google" id="ProtNLM"/>
    </source>
</evidence>
<organism evidence="2 3">
    <name type="scientific">Phialocephala subalpina</name>
    <dbReference type="NCBI Taxonomy" id="576137"/>
    <lineage>
        <taxon>Eukaryota</taxon>
        <taxon>Fungi</taxon>
        <taxon>Dikarya</taxon>
        <taxon>Ascomycota</taxon>
        <taxon>Pezizomycotina</taxon>
        <taxon>Leotiomycetes</taxon>
        <taxon>Helotiales</taxon>
        <taxon>Mollisiaceae</taxon>
        <taxon>Phialocephala</taxon>
        <taxon>Phialocephala fortinii species complex</taxon>
    </lineage>
</organism>
<dbReference type="OrthoDB" id="3556996at2759"/>
<dbReference type="EMBL" id="FJOG01000017">
    <property type="protein sequence ID" value="CZR61072.1"/>
    <property type="molecule type" value="Genomic_DNA"/>
</dbReference>
<feature type="signal peptide" evidence="1">
    <location>
        <begin position="1"/>
        <end position="19"/>
    </location>
</feature>
<keyword evidence="3" id="KW-1185">Reference proteome</keyword>
<reference evidence="2 3" key="1">
    <citation type="submission" date="2016-03" db="EMBL/GenBank/DDBJ databases">
        <authorList>
            <person name="Ploux O."/>
        </authorList>
    </citation>
    <scope>NUCLEOTIDE SEQUENCE [LARGE SCALE GENOMIC DNA]</scope>
    <source>
        <strain evidence="2 3">UAMH 11012</strain>
    </source>
</reference>
<evidence type="ECO:0000256" key="1">
    <source>
        <dbReference type="SAM" id="SignalP"/>
    </source>
</evidence>